<gene>
    <name evidence="9" type="ORF">SAMN05428998_11918</name>
</gene>
<dbReference type="InterPro" id="IPR002781">
    <property type="entry name" value="TM_pro_TauE-like"/>
</dbReference>
<dbReference type="EMBL" id="FWZX01000019">
    <property type="protein sequence ID" value="SMF53341.1"/>
    <property type="molecule type" value="Genomic_DNA"/>
</dbReference>
<dbReference type="Proteomes" id="UP000192917">
    <property type="component" value="Unassembled WGS sequence"/>
</dbReference>
<accession>A0A1Y6CBD3</accession>
<sequence>MSALVAALHVDLAGFLLLLALQVVAGGVKGVLGIGLPLVAVPVLSQFMPVPTAIAAMTLPILVSNLYQGLDRRFIGPTLRRFWPMILAAMLTCLASARLLVALDARTTYLSLGVIVVAFALFNLVAHRIVLPARLEKPLGPVVGVLAGALGGLSNFFGPPIILYLVSLQLPKDAFVAAVGLAFVAAGLPLWGTLAAEGVLGPQELLLSAIFVVPVMLGVLAGQRLRRIVPQQTFRRVLLAVLLLIGLSLVRRGLGW</sequence>
<evidence type="ECO:0000256" key="2">
    <source>
        <dbReference type="ARBA" id="ARBA00009142"/>
    </source>
</evidence>
<protein>
    <recommendedName>
        <fullName evidence="8">Probable membrane transporter protein</fullName>
    </recommendedName>
</protein>
<evidence type="ECO:0000256" key="5">
    <source>
        <dbReference type="ARBA" id="ARBA00022692"/>
    </source>
</evidence>
<evidence type="ECO:0000313" key="9">
    <source>
        <dbReference type="EMBL" id="SMF53341.1"/>
    </source>
</evidence>
<keyword evidence="3" id="KW-0813">Transport</keyword>
<feature type="transmembrane region" description="Helical" evidence="8">
    <location>
        <begin position="205"/>
        <end position="225"/>
    </location>
</feature>
<comment type="subcellular location">
    <subcellularLocation>
        <location evidence="1 8">Cell membrane</location>
        <topology evidence="1 8">Multi-pass membrane protein</topology>
    </subcellularLocation>
</comment>
<keyword evidence="6 8" id="KW-1133">Transmembrane helix</keyword>
<dbReference type="PANTHER" id="PTHR30269:SF32">
    <property type="entry name" value="MEMBRANE TRANSPORTER PROTEIN-RELATED"/>
    <property type="match status" value="1"/>
</dbReference>
<dbReference type="PANTHER" id="PTHR30269">
    <property type="entry name" value="TRANSMEMBRANE PROTEIN YFCA"/>
    <property type="match status" value="1"/>
</dbReference>
<organism evidence="9 10">
    <name type="scientific">Tistlia consotensis USBA 355</name>
    <dbReference type="NCBI Taxonomy" id="560819"/>
    <lineage>
        <taxon>Bacteria</taxon>
        <taxon>Pseudomonadati</taxon>
        <taxon>Pseudomonadota</taxon>
        <taxon>Alphaproteobacteria</taxon>
        <taxon>Rhodospirillales</taxon>
        <taxon>Rhodovibrionaceae</taxon>
        <taxon>Tistlia</taxon>
    </lineage>
</organism>
<evidence type="ECO:0000256" key="3">
    <source>
        <dbReference type="ARBA" id="ARBA00022448"/>
    </source>
</evidence>
<dbReference type="STRING" id="560819.SAMN05428998_11918"/>
<feature type="transmembrane region" description="Helical" evidence="8">
    <location>
        <begin position="237"/>
        <end position="254"/>
    </location>
</feature>
<dbReference type="AlphaFoldDB" id="A0A1Y6CBD3"/>
<feature type="transmembrane region" description="Helical" evidence="8">
    <location>
        <begin position="142"/>
        <end position="162"/>
    </location>
</feature>
<feature type="transmembrane region" description="Helical" evidence="8">
    <location>
        <begin position="174"/>
        <end position="193"/>
    </location>
</feature>
<comment type="similarity">
    <text evidence="2 8">Belongs to the 4-toluene sulfonate uptake permease (TSUP) (TC 2.A.102) family.</text>
</comment>
<evidence type="ECO:0000256" key="8">
    <source>
        <dbReference type="RuleBase" id="RU363041"/>
    </source>
</evidence>
<keyword evidence="7 8" id="KW-0472">Membrane</keyword>
<feature type="transmembrane region" description="Helical" evidence="8">
    <location>
        <begin position="82"/>
        <end position="103"/>
    </location>
</feature>
<keyword evidence="10" id="KW-1185">Reference proteome</keyword>
<reference evidence="9 10" key="1">
    <citation type="submission" date="2017-04" db="EMBL/GenBank/DDBJ databases">
        <authorList>
            <person name="Afonso C.L."/>
            <person name="Miller P.J."/>
            <person name="Scott M.A."/>
            <person name="Spackman E."/>
            <person name="Goraichik I."/>
            <person name="Dimitrov K.M."/>
            <person name="Suarez D.L."/>
            <person name="Swayne D.E."/>
        </authorList>
    </citation>
    <scope>NUCLEOTIDE SEQUENCE [LARGE SCALE GENOMIC DNA]</scope>
    <source>
        <strain evidence="9 10">USBA 355</strain>
    </source>
</reference>
<name>A0A1Y6CBD3_9PROT</name>
<dbReference type="Pfam" id="PF01925">
    <property type="entry name" value="TauE"/>
    <property type="match status" value="1"/>
</dbReference>
<evidence type="ECO:0000256" key="6">
    <source>
        <dbReference type="ARBA" id="ARBA00022989"/>
    </source>
</evidence>
<keyword evidence="4 8" id="KW-1003">Cell membrane</keyword>
<evidence type="ECO:0000256" key="7">
    <source>
        <dbReference type="ARBA" id="ARBA00023136"/>
    </source>
</evidence>
<dbReference type="RefSeq" id="WP_085124516.1">
    <property type="nucleotide sequence ID" value="NZ_FWZX01000019.1"/>
</dbReference>
<feature type="transmembrane region" description="Helical" evidence="8">
    <location>
        <begin position="50"/>
        <end position="70"/>
    </location>
</feature>
<evidence type="ECO:0000256" key="4">
    <source>
        <dbReference type="ARBA" id="ARBA00022475"/>
    </source>
</evidence>
<keyword evidence="5 8" id="KW-0812">Transmembrane</keyword>
<dbReference type="InterPro" id="IPR052017">
    <property type="entry name" value="TSUP"/>
</dbReference>
<evidence type="ECO:0000313" key="10">
    <source>
        <dbReference type="Proteomes" id="UP000192917"/>
    </source>
</evidence>
<proteinExistence type="inferred from homology"/>
<dbReference type="GO" id="GO:0005886">
    <property type="term" value="C:plasma membrane"/>
    <property type="evidence" value="ECO:0007669"/>
    <property type="project" value="UniProtKB-SubCell"/>
</dbReference>
<evidence type="ECO:0000256" key="1">
    <source>
        <dbReference type="ARBA" id="ARBA00004651"/>
    </source>
</evidence>
<feature type="transmembrane region" description="Helical" evidence="8">
    <location>
        <begin position="109"/>
        <end position="130"/>
    </location>
</feature>